<accession>A0A1V9FK49</accession>
<gene>
    <name evidence="1" type="ORF">A4R26_22495</name>
</gene>
<dbReference type="PROSITE" id="PS51257">
    <property type="entry name" value="PROKAR_LIPOPROTEIN"/>
    <property type="match status" value="1"/>
</dbReference>
<comment type="caution">
    <text evidence="1">The sequence shown here is derived from an EMBL/GenBank/DDBJ whole genome shotgun (WGS) entry which is preliminary data.</text>
</comment>
<evidence type="ECO:0000313" key="1">
    <source>
        <dbReference type="EMBL" id="OQP58739.1"/>
    </source>
</evidence>
<dbReference type="RefSeq" id="WP_081164981.1">
    <property type="nucleotide sequence ID" value="NZ_LWBP01000187.1"/>
</dbReference>
<sequence length="290" mass="32820">MHARHLLIILITLTITGCEKIYDIPIPEESNKMVLNLIMNKDSIMMARVTLSGRMNGLQDMQEIPNAKVRLFENGTFKETLEPFNSSFRTYYRSNTVPRAGATYRVTAAAPGYPEVSGSDQIPDTVQVGEIKMTVAQINSWQAKATVSVQLHDDPAVQNYYRVRLYLIREWVDANGNGGRQKIEQYFEVEEANLSLFTDATSNNFFTTDALFNGRSPRFIFRANTDGAFKKMLVEITSLSQNSYNYLNSTFMAQEKNEDGFSEKVIVFNNIQNGFGIVGGVAQREYLLVR</sequence>
<dbReference type="OrthoDB" id="752487at2"/>
<dbReference type="STRING" id="550983.A4R26_22495"/>
<proteinExistence type="predicted"/>
<dbReference type="AlphaFoldDB" id="A0A1V9FK49"/>
<protein>
    <recommendedName>
        <fullName evidence="3">DUF4249 domain-containing protein</fullName>
    </recommendedName>
</protein>
<dbReference type="Proteomes" id="UP000192276">
    <property type="component" value="Unassembled WGS sequence"/>
</dbReference>
<keyword evidence="2" id="KW-1185">Reference proteome</keyword>
<organism evidence="1 2">
    <name type="scientific">Niastella populi</name>
    <dbReference type="NCBI Taxonomy" id="550983"/>
    <lineage>
        <taxon>Bacteria</taxon>
        <taxon>Pseudomonadati</taxon>
        <taxon>Bacteroidota</taxon>
        <taxon>Chitinophagia</taxon>
        <taxon>Chitinophagales</taxon>
        <taxon>Chitinophagaceae</taxon>
        <taxon>Niastella</taxon>
    </lineage>
</organism>
<evidence type="ECO:0000313" key="2">
    <source>
        <dbReference type="Proteomes" id="UP000192276"/>
    </source>
</evidence>
<evidence type="ECO:0008006" key="3">
    <source>
        <dbReference type="Google" id="ProtNLM"/>
    </source>
</evidence>
<dbReference type="Pfam" id="PF14054">
    <property type="entry name" value="DUF4249"/>
    <property type="match status" value="1"/>
</dbReference>
<reference evidence="2" key="1">
    <citation type="submission" date="2016-04" db="EMBL/GenBank/DDBJ databases">
        <authorList>
            <person name="Chen L."/>
            <person name="Zhuang W."/>
            <person name="Wang G."/>
        </authorList>
    </citation>
    <scope>NUCLEOTIDE SEQUENCE [LARGE SCALE GENOMIC DNA]</scope>
    <source>
        <strain evidence="2">208</strain>
    </source>
</reference>
<name>A0A1V9FK49_9BACT</name>
<dbReference type="InterPro" id="IPR025345">
    <property type="entry name" value="DUF4249"/>
</dbReference>
<dbReference type="EMBL" id="LWBP01000187">
    <property type="protein sequence ID" value="OQP58739.1"/>
    <property type="molecule type" value="Genomic_DNA"/>
</dbReference>